<protein>
    <submittedName>
        <fullName evidence="1">Uncharacterized protein</fullName>
    </submittedName>
</protein>
<evidence type="ECO:0000313" key="1">
    <source>
        <dbReference type="EMBL" id="MBB4915577.1"/>
    </source>
</evidence>
<evidence type="ECO:0000313" key="2">
    <source>
        <dbReference type="Proteomes" id="UP000552644"/>
    </source>
</evidence>
<gene>
    <name evidence="1" type="ORF">FHS44_002662</name>
</gene>
<dbReference type="EMBL" id="JACHJP010000002">
    <property type="protein sequence ID" value="MBB4915577.1"/>
    <property type="molecule type" value="Genomic_DNA"/>
</dbReference>
<accession>A0A7W7QL37</accession>
<dbReference type="Proteomes" id="UP000552644">
    <property type="component" value="Unassembled WGS sequence"/>
</dbReference>
<reference evidence="1 2" key="1">
    <citation type="submission" date="2020-08" db="EMBL/GenBank/DDBJ databases">
        <title>Genomic Encyclopedia of Type Strains, Phase III (KMG-III): the genomes of soil and plant-associated and newly described type strains.</title>
        <authorList>
            <person name="Whitman W."/>
        </authorList>
    </citation>
    <scope>NUCLEOTIDE SEQUENCE [LARGE SCALE GENOMIC DNA]</scope>
    <source>
        <strain evidence="1 2">CECT 8840</strain>
    </source>
</reference>
<keyword evidence="2" id="KW-1185">Reference proteome</keyword>
<comment type="caution">
    <text evidence="1">The sequence shown here is derived from an EMBL/GenBank/DDBJ whole genome shotgun (WGS) entry which is preliminary data.</text>
</comment>
<name>A0A7W7QL37_9ACTN</name>
<dbReference type="AlphaFoldDB" id="A0A7W7QL37"/>
<dbReference type="RefSeq" id="WP_184714223.1">
    <property type="nucleotide sequence ID" value="NZ_JACHJP010000002.1"/>
</dbReference>
<organism evidence="1 2">
    <name type="scientific">Streptosporangium saharense</name>
    <dbReference type="NCBI Taxonomy" id="1706840"/>
    <lineage>
        <taxon>Bacteria</taxon>
        <taxon>Bacillati</taxon>
        <taxon>Actinomycetota</taxon>
        <taxon>Actinomycetes</taxon>
        <taxon>Streptosporangiales</taxon>
        <taxon>Streptosporangiaceae</taxon>
        <taxon>Streptosporangium</taxon>
    </lineage>
</organism>
<sequence length="239" mass="25871">MAGNAFVVANPAHDIVLSAMTRVTDDPEYLSLPLRIWPRGTDITVTDWANGIPEIRYFPSTGHLELPHLSESRLSRVLAEFGERRTEKKATAALLRGLGTRVEVTAVVEFARPMTSVADGGGRVLLSPARVGKFPLYWDGEPCADSEGCGDLSPVERFRRWVDGLREEDRGTLDAFGLDLAELRKAAGEGKVYGEIVEGVTPAELEKLLKDPGVRSVSVAEVGLRCASSLSTECLPVPA</sequence>
<proteinExistence type="predicted"/>